<keyword evidence="7" id="KW-1185">Reference proteome</keyword>
<dbReference type="SUPFAM" id="SSF46689">
    <property type="entry name" value="Homeodomain-like"/>
    <property type="match status" value="1"/>
</dbReference>
<keyword evidence="1" id="KW-0805">Transcription regulation</keyword>
<evidence type="ECO:0000259" key="5">
    <source>
        <dbReference type="PROSITE" id="PS50977"/>
    </source>
</evidence>
<reference evidence="6" key="1">
    <citation type="submission" date="2016-10" db="EMBL/GenBank/DDBJ databases">
        <title>Draft Genome Sequence of Nocardioides luteus Strain BAFB, an Alkane-Degrading Bacterium Isolated from JP-7 Polluted Soil.</title>
        <authorList>
            <person name="Brown L."/>
            <person name="Ruiz O.N."/>
            <person name="Gunasekera T."/>
        </authorList>
    </citation>
    <scope>NUCLEOTIDE SEQUENCE [LARGE SCALE GENOMIC DNA]</scope>
    <source>
        <strain evidence="6">BAFB</strain>
    </source>
</reference>
<dbReference type="AlphaFoldDB" id="A0A1J4NAB2"/>
<dbReference type="InterPro" id="IPR023772">
    <property type="entry name" value="DNA-bd_HTH_TetR-type_CS"/>
</dbReference>
<evidence type="ECO:0000256" key="3">
    <source>
        <dbReference type="ARBA" id="ARBA00023163"/>
    </source>
</evidence>
<dbReference type="Pfam" id="PF00440">
    <property type="entry name" value="TetR_N"/>
    <property type="match status" value="1"/>
</dbReference>
<feature type="domain" description="HTH tetR-type" evidence="5">
    <location>
        <begin position="18"/>
        <end position="78"/>
    </location>
</feature>
<keyword evidence="2 4" id="KW-0238">DNA-binding</keyword>
<dbReference type="InterPro" id="IPR001647">
    <property type="entry name" value="HTH_TetR"/>
</dbReference>
<dbReference type="STRING" id="1844.UG56_003110"/>
<evidence type="ECO:0000313" key="6">
    <source>
        <dbReference type="EMBL" id="OIJ28421.1"/>
    </source>
</evidence>
<dbReference type="Proteomes" id="UP000033772">
    <property type="component" value="Unassembled WGS sequence"/>
</dbReference>
<evidence type="ECO:0000256" key="4">
    <source>
        <dbReference type="PROSITE-ProRule" id="PRU00335"/>
    </source>
</evidence>
<dbReference type="GO" id="GO:0000976">
    <property type="term" value="F:transcription cis-regulatory region binding"/>
    <property type="evidence" value="ECO:0007669"/>
    <property type="project" value="TreeGrafter"/>
</dbReference>
<protein>
    <recommendedName>
        <fullName evidence="5">HTH tetR-type domain-containing protein</fullName>
    </recommendedName>
</protein>
<dbReference type="InterPro" id="IPR050109">
    <property type="entry name" value="HTH-type_TetR-like_transc_reg"/>
</dbReference>
<dbReference type="PANTHER" id="PTHR30055">
    <property type="entry name" value="HTH-TYPE TRANSCRIPTIONAL REGULATOR RUTR"/>
    <property type="match status" value="1"/>
</dbReference>
<gene>
    <name evidence="6" type="ORF">UG56_003110</name>
</gene>
<organism evidence="6 7">
    <name type="scientific">Nocardioides luteus</name>
    <dbReference type="NCBI Taxonomy" id="1844"/>
    <lineage>
        <taxon>Bacteria</taxon>
        <taxon>Bacillati</taxon>
        <taxon>Actinomycetota</taxon>
        <taxon>Actinomycetes</taxon>
        <taxon>Propionibacteriales</taxon>
        <taxon>Nocardioidaceae</taxon>
        <taxon>Nocardioides</taxon>
    </lineage>
</organism>
<proteinExistence type="predicted"/>
<dbReference type="PRINTS" id="PR00455">
    <property type="entry name" value="HTHTETR"/>
</dbReference>
<evidence type="ECO:0000313" key="7">
    <source>
        <dbReference type="Proteomes" id="UP000033772"/>
    </source>
</evidence>
<dbReference type="PROSITE" id="PS01081">
    <property type="entry name" value="HTH_TETR_1"/>
    <property type="match status" value="1"/>
</dbReference>
<name>A0A1J4NAB2_9ACTN</name>
<evidence type="ECO:0000256" key="1">
    <source>
        <dbReference type="ARBA" id="ARBA00023015"/>
    </source>
</evidence>
<feature type="DNA-binding region" description="H-T-H motif" evidence="4">
    <location>
        <begin position="41"/>
        <end position="60"/>
    </location>
</feature>
<dbReference type="Gene3D" id="1.10.357.10">
    <property type="entry name" value="Tetracycline Repressor, domain 2"/>
    <property type="match status" value="1"/>
</dbReference>
<dbReference type="PROSITE" id="PS50977">
    <property type="entry name" value="HTH_TETR_2"/>
    <property type="match status" value="1"/>
</dbReference>
<accession>A0A1J4NAB2</accession>
<dbReference type="InterPro" id="IPR009057">
    <property type="entry name" value="Homeodomain-like_sf"/>
</dbReference>
<sequence>MLHLVSTPVKGLRAAKVAETQERILDAARALFVRDGYHATTLTAVADRARVGHRTVYVRFGTKAALLRSVVDVAVGGDAEQRTVGERDWFQAALTESALQDRINALVDGNADLMARAGDLFEVALQAQASEPELAEAFQAGRADTRELMRRFVRAARADGLLAEVADPVWQEETVALAAQAESYLLLRRTTGWQQAEYRDWLRRTLVEVLAPA</sequence>
<dbReference type="PANTHER" id="PTHR30055:SF234">
    <property type="entry name" value="HTH-TYPE TRANSCRIPTIONAL REGULATOR BETI"/>
    <property type="match status" value="1"/>
</dbReference>
<dbReference type="OrthoDB" id="4823039at2"/>
<dbReference type="EMBL" id="JZDQ02000003">
    <property type="protein sequence ID" value="OIJ28421.1"/>
    <property type="molecule type" value="Genomic_DNA"/>
</dbReference>
<dbReference type="GO" id="GO:0003700">
    <property type="term" value="F:DNA-binding transcription factor activity"/>
    <property type="evidence" value="ECO:0007669"/>
    <property type="project" value="TreeGrafter"/>
</dbReference>
<evidence type="ECO:0000256" key="2">
    <source>
        <dbReference type="ARBA" id="ARBA00023125"/>
    </source>
</evidence>
<comment type="caution">
    <text evidence="6">The sequence shown here is derived from an EMBL/GenBank/DDBJ whole genome shotgun (WGS) entry which is preliminary data.</text>
</comment>
<keyword evidence="3" id="KW-0804">Transcription</keyword>